<comment type="caution">
    <text evidence="1">The sequence shown here is derived from an EMBL/GenBank/DDBJ whole genome shotgun (WGS) entry which is preliminary data.</text>
</comment>
<dbReference type="Pfam" id="PF09391">
    <property type="entry name" value="DUF2000"/>
    <property type="match status" value="1"/>
</dbReference>
<proteinExistence type="predicted"/>
<dbReference type="RefSeq" id="WP_211113896.1">
    <property type="nucleotide sequence ID" value="NZ_JAGINO010000008.1"/>
</dbReference>
<dbReference type="SUPFAM" id="SSF102462">
    <property type="entry name" value="Peptidyl-tRNA hydrolase II"/>
    <property type="match status" value="1"/>
</dbReference>
<keyword evidence="2" id="KW-1185">Reference proteome</keyword>
<sequence length="153" mass="15943">MPDHSFPADPAASAEAPVRFDTKVALIVREDLPVWQKLNVAAFLATGVAAAAPDAIGEAYVDGAGRSYGRMLGQPILIFAADGDRLRAVRDAALDRGLTLVPYVAAMFTTGHDAANRAAFRAEDPAAPDLVGLALRGPKKAVDKTVKGLALHG</sequence>
<dbReference type="InterPro" id="IPR023476">
    <property type="entry name" value="Pep_tRNA_hydro_II_dom_sf"/>
</dbReference>
<dbReference type="Proteomes" id="UP001244552">
    <property type="component" value="Unassembled WGS sequence"/>
</dbReference>
<name>A0ABU0MK68_9PROT</name>
<dbReference type="EMBL" id="JAUSVU010000008">
    <property type="protein sequence ID" value="MDQ0533861.1"/>
    <property type="molecule type" value="Genomic_DNA"/>
</dbReference>
<organism evidence="1 2">
    <name type="scientific">Azospirillum picis</name>
    <dbReference type="NCBI Taxonomy" id="488438"/>
    <lineage>
        <taxon>Bacteria</taxon>
        <taxon>Pseudomonadati</taxon>
        <taxon>Pseudomonadota</taxon>
        <taxon>Alphaproteobacteria</taxon>
        <taxon>Rhodospirillales</taxon>
        <taxon>Azospirillaceae</taxon>
        <taxon>Azospirillum</taxon>
    </lineage>
</organism>
<evidence type="ECO:0008006" key="3">
    <source>
        <dbReference type="Google" id="ProtNLM"/>
    </source>
</evidence>
<dbReference type="InterPro" id="IPR018988">
    <property type="entry name" value="DUF2000"/>
</dbReference>
<gene>
    <name evidence="1" type="ORF">QO018_002724</name>
</gene>
<dbReference type="Gene3D" id="3.40.1490.10">
    <property type="entry name" value="Bit1"/>
    <property type="match status" value="1"/>
</dbReference>
<reference evidence="1 2" key="1">
    <citation type="submission" date="2023-07" db="EMBL/GenBank/DDBJ databases">
        <title>Genomic Encyclopedia of Type Strains, Phase IV (KMG-IV): sequencing the most valuable type-strain genomes for metagenomic binning, comparative biology and taxonomic classification.</title>
        <authorList>
            <person name="Goeker M."/>
        </authorList>
    </citation>
    <scope>NUCLEOTIDE SEQUENCE [LARGE SCALE GENOMIC DNA]</scope>
    <source>
        <strain evidence="1 2">DSM 19922</strain>
    </source>
</reference>
<accession>A0ABU0MK68</accession>
<protein>
    <recommendedName>
        <fullName evidence="3">DUF2000 domain-containing protein</fullName>
    </recommendedName>
</protein>
<evidence type="ECO:0000313" key="2">
    <source>
        <dbReference type="Proteomes" id="UP001244552"/>
    </source>
</evidence>
<evidence type="ECO:0000313" key="1">
    <source>
        <dbReference type="EMBL" id="MDQ0533861.1"/>
    </source>
</evidence>